<dbReference type="EMBL" id="AZHO01000032">
    <property type="protein sequence ID" value="KMT58256.1"/>
    <property type="molecule type" value="Genomic_DNA"/>
</dbReference>
<proteinExistence type="predicted"/>
<keyword evidence="3" id="KW-1185">Reference proteome</keyword>
<sequence length="38" mass="4305">MEKYDTAHKKDAGKSRVSACRKTQSLSKTKRFSPKSDC</sequence>
<dbReference type="Proteomes" id="UP000052258">
    <property type="component" value="Unassembled WGS sequence"/>
</dbReference>
<comment type="caution">
    <text evidence="2">The sequence shown here is derived from an EMBL/GenBank/DDBJ whole genome shotgun (WGS) entry which is preliminary data.</text>
</comment>
<organism evidence="2 3">
    <name type="scientific">Listeria fleischmannii 1991</name>
    <dbReference type="NCBI Taxonomy" id="1430899"/>
    <lineage>
        <taxon>Bacteria</taxon>
        <taxon>Bacillati</taxon>
        <taxon>Bacillota</taxon>
        <taxon>Bacilli</taxon>
        <taxon>Bacillales</taxon>
        <taxon>Listeriaceae</taxon>
        <taxon>Listeria</taxon>
    </lineage>
</organism>
<evidence type="ECO:0000313" key="2">
    <source>
        <dbReference type="EMBL" id="KMT58256.1"/>
    </source>
</evidence>
<dbReference type="AlphaFoldDB" id="A0A0J8J1Q2"/>
<evidence type="ECO:0000256" key="1">
    <source>
        <dbReference type="SAM" id="MobiDB-lite"/>
    </source>
</evidence>
<reference evidence="2 3" key="1">
    <citation type="journal article" date="2015" name="Genome Biol. Evol.">
        <title>Comparative Genomics of Listeria Sensu Lato: Genus-Wide Differences in Evolutionary Dynamics and the Progressive Gain of Complex, Potentially Pathogenicity-Related Traits through Lateral Gene Transfer.</title>
        <authorList>
            <person name="Chiara M."/>
            <person name="Caruso M."/>
            <person name="D'Erchia A.M."/>
            <person name="Manzari C."/>
            <person name="Fraccalvieri R."/>
            <person name="Goffredo E."/>
            <person name="Latorre L."/>
            <person name="Miccolupo A."/>
            <person name="Padalino I."/>
            <person name="Santagada G."/>
            <person name="Chiocco D."/>
            <person name="Pesole G."/>
            <person name="Horner D.S."/>
            <person name="Parisi A."/>
        </authorList>
    </citation>
    <scope>NUCLEOTIDE SEQUENCE [LARGE SCALE GENOMIC DNA]</scope>
    <source>
        <strain evidence="2 3">1991</strain>
    </source>
</reference>
<dbReference type="PATRIC" id="fig|1430899.3.peg.2442"/>
<name>A0A0J8J1Q2_9LIST</name>
<evidence type="ECO:0000313" key="3">
    <source>
        <dbReference type="Proteomes" id="UP000052258"/>
    </source>
</evidence>
<accession>A0A0J8J1Q2</accession>
<feature type="compositionally biased region" description="Basic and acidic residues" evidence="1">
    <location>
        <begin position="1"/>
        <end position="14"/>
    </location>
</feature>
<feature type="compositionally biased region" description="Basic residues" evidence="1">
    <location>
        <begin position="28"/>
        <end position="38"/>
    </location>
</feature>
<feature type="region of interest" description="Disordered" evidence="1">
    <location>
        <begin position="1"/>
        <end position="38"/>
    </location>
</feature>
<gene>
    <name evidence="2" type="ORF">X560_2393</name>
</gene>
<protein>
    <submittedName>
        <fullName evidence="2">Uncharacterized protein</fullName>
    </submittedName>
</protein>